<comment type="caution">
    <text evidence="1">The sequence shown here is derived from an EMBL/GenBank/DDBJ whole genome shotgun (WGS) entry which is preliminary data.</text>
</comment>
<name>A0ABN9X968_9DINO</name>
<organism evidence="1 2">
    <name type="scientific">Prorocentrum cordatum</name>
    <dbReference type="NCBI Taxonomy" id="2364126"/>
    <lineage>
        <taxon>Eukaryota</taxon>
        <taxon>Sar</taxon>
        <taxon>Alveolata</taxon>
        <taxon>Dinophyceae</taxon>
        <taxon>Prorocentrales</taxon>
        <taxon>Prorocentraceae</taxon>
        <taxon>Prorocentrum</taxon>
    </lineage>
</organism>
<reference evidence="1" key="1">
    <citation type="submission" date="2023-10" db="EMBL/GenBank/DDBJ databases">
        <authorList>
            <person name="Chen Y."/>
            <person name="Shah S."/>
            <person name="Dougan E. K."/>
            <person name="Thang M."/>
            <person name="Chan C."/>
        </authorList>
    </citation>
    <scope>NUCLEOTIDE SEQUENCE [LARGE SCALE GENOMIC DNA]</scope>
</reference>
<gene>
    <name evidence="1" type="ORF">PCOR1329_LOCUS73355</name>
</gene>
<evidence type="ECO:0000313" key="2">
    <source>
        <dbReference type="Proteomes" id="UP001189429"/>
    </source>
</evidence>
<protein>
    <submittedName>
        <fullName evidence="1">Uncharacterized protein</fullName>
    </submittedName>
</protein>
<feature type="non-terminal residue" evidence="1">
    <location>
        <position position="74"/>
    </location>
</feature>
<dbReference type="EMBL" id="CAUYUJ010019873">
    <property type="protein sequence ID" value="CAK0894276.1"/>
    <property type="molecule type" value="Genomic_DNA"/>
</dbReference>
<keyword evidence="2" id="KW-1185">Reference proteome</keyword>
<feature type="non-terminal residue" evidence="1">
    <location>
        <position position="1"/>
    </location>
</feature>
<dbReference type="Proteomes" id="UP001189429">
    <property type="component" value="Unassembled WGS sequence"/>
</dbReference>
<evidence type="ECO:0000313" key="1">
    <source>
        <dbReference type="EMBL" id="CAK0894276.1"/>
    </source>
</evidence>
<proteinExistence type="predicted"/>
<accession>A0ABN9X968</accession>
<sequence length="74" mass="8506">DSWRVRSDDPFFDARLIVDTAAHLVVNSYNLAHKAEARREQIAKQSPFKFKVTAHAAHAARAFSKRRVQLPQDF</sequence>